<feature type="signal peptide" evidence="1">
    <location>
        <begin position="1"/>
        <end position="26"/>
    </location>
</feature>
<evidence type="ECO:0000313" key="3">
    <source>
        <dbReference type="Proteomes" id="UP001216595"/>
    </source>
</evidence>
<keyword evidence="3" id="KW-1185">Reference proteome</keyword>
<keyword evidence="1" id="KW-0732">Signal</keyword>
<dbReference type="RefSeq" id="WP_272739430.1">
    <property type="nucleotide sequence ID" value="NZ_JAQQKW010000001.1"/>
</dbReference>
<dbReference type="Proteomes" id="UP001216595">
    <property type="component" value="Unassembled WGS sequence"/>
</dbReference>
<gene>
    <name evidence="2" type="ORF">PQU94_00015</name>
</gene>
<protein>
    <submittedName>
        <fullName evidence="2">Uncharacterized protein</fullName>
    </submittedName>
</protein>
<reference evidence="2 3" key="1">
    <citation type="submission" date="2023-01" db="EMBL/GenBank/DDBJ databases">
        <title>Novel species of the genus Asticcacaulis isolated from rivers.</title>
        <authorList>
            <person name="Lu H."/>
        </authorList>
    </citation>
    <scope>NUCLEOTIDE SEQUENCE [LARGE SCALE GENOMIC DNA]</scope>
    <source>
        <strain evidence="2 3">DXS10W</strain>
    </source>
</reference>
<accession>A0ABT5I8Z7</accession>
<evidence type="ECO:0000313" key="2">
    <source>
        <dbReference type="EMBL" id="MDC7692658.1"/>
    </source>
</evidence>
<name>A0ABT5I8Z7_9CAUL</name>
<evidence type="ECO:0000256" key="1">
    <source>
        <dbReference type="SAM" id="SignalP"/>
    </source>
</evidence>
<dbReference type="EMBL" id="JAQQKW010000001">
    <property type="protein sequence ID" value="MDC7692658.1"/>
    <property type="molecule type" value="Genomic_DNA"/>
</dbReference>
<organism evidence="2 3">
    <name type="scientific">Asticcacaulis currens</name>
    <dbReference type="NCBI Taxonomy" id="2984210"/>
    <lineage>
        <taxon>Bacteria</taxon>
        <taxon>Pseudomonadati</taxon>
        <taxon>Pseudomonadota</taxon>
        <taxon>Alphaproteobacteria</taxon>
        <taxon>Caulobacterales</taxon>
        <taxon>Caulobacteraceae</taxon>
        <taxon>Asticcacaulis</taxon>
    </lineage>
</organism>
<proteinExistence type="predicted"/>
<comment type="caution">
    <text evidence="2">The sequence shown here is derived from an EMBL/GenBank/DDBJ whole genome shotgun (WGS) entry which is preliminary data.</text>
</comment>
<feature type="chain" id="PRO_5045761053" evidence="1">
    <location>
        <begin position="27"/>
        <end position="356"/>
    </location>
</feature>
<sequence length="356" mass="37384">MNRKHLSALGLALLLGVAGGAQTAFASGEKVAPLQKPVMFDPDASEAIDGNALFWVNPTNGAKGVKRVIIPFFQIQFVQDAQANATGGGGAHSRTSVELEGPTNAQMQAITDEVFAAFIADLEAAGLEVIRPEAAKSFPAFNDIMAAGKPSGQMVKGLNSVRSQFYSPTGMNFYFLPTMLPELAGGGSMTAAGNAQIVRKEADLLNQSGAAVVGLRAVVDFATLSASDRRGLSVFASKAKTGAEFGLLIKPQATQLFLITPEAKATMTDPQNRMRLELQAPLMIDSRAILAAEDNKTVGQKRSEIAGNALSLLTGVGMSKSQSFAVKVDPTIWERDVTVALKSVSRAATTKLKSGL</sequence>